<sequence length="107" mass="11911">MSLTICHVAGQSLTSTSPFFTPLCFNGLDQIIASHLKSTVDRPSSRAFESHKLSLQPGSRGLIKQKRTDSNQPDRSLDVVIPTNYTTFSSTFHYHLVFLFPTHKICG</sequence>
<keyword evidence="2" id="KW-1185">Reference proteome</keyword>
<reference evidence="1 2" key="2">
    <citation type="journal article" date="2022" name="Mol. Ecol. Resour.">
        <title>The genomes of chicory, endive, great burdock and yacon provide insights into Asteraceae paleo-polyploidization history and plant inulin production.</title>
        <authorList>
            <person name="Fan W."/>
            <person name="Wang S."/>
            <person name="Wang H."/>
            <person name="Wang A."/>
            <person name="Jiang F."/>
            <person name="Liu H."/>
            <person name="Zhao H."/>
            <person name="Xu D."/>
            <person name="Zhang Y."/>
        </authorList>
    </citation>
    <scope>NUCLEOTIDE SEQUENCE [LARGE SCALE GENOMIC DNA]</scope>
    <source>
        <strain evidence="2">cv. Punajuju</strain>
        <tissue evidence="1">Leaves</tissue>
    </source>
</reference>
<evidence type="ECO:0000313" key="2">
    <source>
        <dbReference type="Proteomes" id="UP001055811"/>
    </source>
</evidence>
<proteinExistence type="predicted"/>
<reference evidence="2" key="1">
    <citation type="journal article" date="2022" name="Mol. Ecol. Resour.">
        <title>The genomes of chicory, endive, great burdock and yacon provide insights into Asteraceae palaeo-polyploidization history and plant inulin production.</title>
        <authorList>
            <person name="Fan W."/>
            <person name="Wang S."/>
            <person name="Wang H."/>
            <person name="Wang A."/>
            <person name="Jiang F."/>
            <person name="Liu H."/>
            <person name="Zhao H."/>
            <person name="Xu D."/>
            <person name="Zhang Y."/>
        </authorList>
    </citation>
    <scope>NUCLEOTIDE SEQUENCE [LARGE SCALE GENOMIC DNA]</scope>
    <source>
        <strain evidence="2">cv. Punajuju</strain>
    </source>
</reference>
<dbReference type="EMBL" id="CM042016">
    <property type="protein sequence ID" value="KAI3700062.1"/>
    <property type="molecule type" value="Genomic_DNA"/>
</dbReference>
<accession>A0ACB8ZR86</accession>
<dbReference type="Proteomes" id="UP001055811">
    <property type="component" value="Linkage Group LG08"/>
</dbReference>
<comment type="caution">
    <text evidence="1">The sequence shown here is derived from an EMBL/GenBank/DDBJ whole genome shotgun (WGS) entry which is preliminary data.</text>
</comment>
<evidence type="ECO:0000313" key="1">
    <source>
        <dbReference type="EMBL" id="KAI3700062.1"/>
    </source>
</evidence>
<gene>
    <name evidence="1" type="ORF">L2E82_44677</name>
</gene>
<name>A0ACB8ZR86_CICIN</name>
<organism evidence="1 2">
    <name type="scientific">Cichorium intybus</name>
    <name type="common">Chicory</name>
    <dbReference type="NCBI Taxonomy" id="13427"/>
    <lineage>
        <taxon>Eukaryota</taxon>
        <taxon>Viridiplantae</taxon>
        <taxon>Streptophyta</taxon>
        <taxon>Embryophyta</taxon>
        <taxon>Tracheophyta</taxon>
        <taxon>Spermatophyta</taxon>
        <taxon>Magnoliopsida</taxon>
        <taxon>eudicotyledons</taxon>
        <taxon>Gunneridae</taxon>
        <taxon>Pentapetalae</taxon>
        <taxon>asterids</taxon>
        <taxon>campanulids</taxon>
        <taxon>Asterales</taxon>
        <taxon>Asteraceae</taxon>
        <taxon>Cichorioideae</taxon>
        <taxon>Cichorieae</taxon>
        <taxon>Cichoriinae</taxon>
        <taxon>Cichorium</taxon>
    </lineage>
</organism>
<protein>
    <submittedName>
        <fullName evidence="1">Uncharacterized protein</fullName>
    </submittedName>
</protein>